<keyword evidence="1" id="KW-1185">Reference proteome</keyword>
<evidence type="ECO:0000313" key="1">
    <source>
        <dbReference type="Proteomes" id="UP000887581"/>
    </source>
</evidence>
<proteinExistence type="predicted"/>
<evidence type="ECO:0000313" key="2">
    <source>
        <dbReference type="WBParaSite" id="sdigi.contig95.g4207.t1"/>
    </source>
</evidence>
<accession>A0A915Q6P8</accession>
<dbReference type="AlphaFoldDB" id="A0A915Q6P8"/>
<name>A0A915Q6P8_9BILA</name>
<dbReference type="Proteomes" id="UP000887581">
    <property type="component" value="Unplaced"/>
</dbReference>
<organism evidence="1 2">
    <name type="scientific">Setaria digitata</name>
    <dbReference type="NCBI Taxonomy" id="48799"/>
    <lineage>
        <taxon>Eukaryota</taxon>
        <taxon>Metazoa</taxon>
        <taxon>Ecdysozoa</taxon>
        <taxon>Nematoda</taxon>
        <taxon>Chromadorea</taxon>
        <taxon>Rhabditida</taxon>
        <taxon>Spirurina</taxon>
        <taxon>Spiruromorpha</taxon>
        <taxon>Filarioidea</taxon>
        <taxon>Setariidae</taxon>
        <taxon>Setaria</taxon>
    </lineage>
</organism>
<dbReference type="WBParaSite" id="sdigi.contig95.g4207.t1">
    <property type="protein sequence ID" value="sdigi.contig95.g4207.t1"/>
    <property type="gene ID" value="sdigi.contig95.g4207"/>
</dbReference>
<sequence length="63" mass="7094">MKGDKENRSVTKFLIIKHERGDCDDYDDDGGAAMMILVTVIGSHDTDNSVDNYDIRNANIVKY</sequence>
<protein>
    <submittedName>
        <fullName evidence="2">Uncharacterized protein</fullName>
    </submittedName>
</protein>
<reference evidence="2" key="1">
    <citation type="submission" date="2022-11" db="UniProtKB">
        <authorList>
            <consortium name="WormBaseParasite"/>
        </authorList>
    </citation>
    <scope>IDENTIFICATION</scope>
</reference>